<evidence type="ECO:0000313" key="1">
    <source>
        <dbReference type="EMBL" id="KAK2847207.1"/>
    </source>
</evidence>
<keyword evidence="2" id="KW-1185">Reference proteome</keyword>
<organism evidence="1 2">
    <name type="scientific">Channa striata</name>
    <name type="common">Snakehead murrel</name>
    <name type="synonym">Ophicephalus striatus</name>
    <dbReference type="NCBI Taxonomy" id="64152"/>
    <lineage>
        <taxon>Eukaryota</taxon>
        <taxon>Metazoa</taxon>
        <taxon>Chordata</taxon>
        <taxon>Craniata</taxon>
        <taxon>Vertebrata</taxon>
        <taxon>Euteleostomi</taxon>
        <taxon>Actinopterygii</taxon>
        <taxon>Neopterygii</taxon>
        <taxon>Teleostei</taxon>
        <taxon>Neoteleostei</taxon>
        <taxon>Acanthomorphata</taxon>
        <taxon>Anabantaria</taxon>
        <taxon>Anabantiformes</taxon>
        <taxon>Channoidei</taxon>
        <taxon>Channidae</taxon>
        <taxon>Channa</taxon>
    </lineage>
</organism>
<dbReference type="AlphaFoldDB" id="A0AA88MZD0"/>
<reference evidence="1" key="1">
    <citation type="submission" date="2023-07" db="EMBL/GenBank/DDBJ databases">
        <title>Chromosome-level Genome Assembly of Striped Snakehead (Channa striata).</title>
        <authorList>
            <person name="Liu H."/>
        </authorList>
    </citation>
    <scope>NUCLEOTIDE SEQUENCE</scope>
    <source>
        <strain evidence="1">Gz</strain>
        <tissue evidence="1">Muscle</tissue>
    </source>
</reference>
<protein>
    <submittedName>
        <fullName evidence="1">Uncharacterized protein</fullName>
    </submittedName>
</protein>
<name>A0AA88MZD0_CHASR</name>
<dbReference type="PANTHER" id="PTHR46104:SF1">
    <property type="entry name" value="GENE 9195-RELATED"/>
    <property type="match status" value="1"/>
</dbReference>
<dbReference type="SMART" id="SM01411">
    <property type="entry name" value="Ephrin_rec_like"/>
    <property type="match status" value="4"/>
</dbReference>
<accession>A0AA88MZD0</accession>
<dbReference type="SUPFAM" id="SSF57184">
    <property type="entry name" value="Growth factor receptor domain"/>
    <property type="match status" value="1"/>
</dbReference>
<dbReference type="EMBL" id="JAUPFM010000007">
    <property type="protein sequence ID" value="KAK2847207.1"/>
    <property type="molecule type" value="Genomic_DNA"/>
</dbReference>
<dbReference type="PANTHER" id="PTHR46104">
    <property type="entry name" value="GENE 9195-RELATED-RELATED"/>
    <property type="match status" value="1"/>
</dbReference>
<gene>
    <name evidence="1" type="ORF">Q5P01_010206</name>
</gene>
<dbReference type="SUPFAM" id="SSF57586">
    <property type="entry name" value="TNF receptor-like"/>
    <property type="match status" value="1"/>
</dbReference>
<evidence type="ECO:0000313" key="2">
    <source>
        <dbReference type="Proteomes" id="UP001187415"/>
    </source>
</evidence>
<dbReference type="InterPro" id="IPR009030">
    <property type="entry name" value="Growth_fac_rcpt_cys_sf"/>
</dbReference>
<sequence>MECLGGRLCNQTGLSKAPLCPTGHYCPPGSLTARPCPPGSYSDQPGGEAVENCRPCEAGWFCSRAGLSDPQGLCDPGHYCTSGASTASPVAVTSGGICPAGYICPRGTKYPQQHPCPVGTFSDTLGAQNVSSCWPCPPGLYCNGTGLSQPSGVCGTGHYCSGGAVSPTPTDGVTGDICPAGHFCPMGSSSPVLCPDGTFSNSTGAELCEDCPPGTYCLSEEGVQPCPAGHYCLGGGVETILPCPPGTYSPHFGLSQVEQCLICPAGESVVFWMSSLLCLQGTESSIKCLVGLIGF</sequence>
<comment type="caution">
    <text evidence="1">The sequence shown here is derived from an EMBL/GenBank/DDBJ whole genome shotgun (WGS) entry which is preliminary data.</text>
</comment>
<dbReference type="Gene3D" id="2.10.50.10">
    <property type="entry name" value="Tumor Necrosis Factor Receptor, subunit A, domain 2"/>
    <property type="match status" value="4"/>
</dbReference>
<dbReference type="Proteomes" id="UP001187415">
    <property type="component" value="Unassembled WGS sequence"/>
</dbReference>
<proteinExistence type="predicted"/>